<sequence length="225" mass="24537">MSEPVPGTIHVVLVDDRPMIVEGIKSLLQGVPDIQVVAQFATAAEALRRFPKLADVQAAIVDLNMAGTGGSGVDLIRNLHQKAPAIRLLALSVMHDHHTVAEVLEAGGAGFLLKNTSRAGLIEAIREVAEGHTYFSHEVGVTLLQNMRFPLSGTDNRENGTVELTSREREILQLIAQEYSNSHIAEALFISERTVESHRKNILTKTNSKSVVGLIQYALRHKLIS</sequence>
<keyword evidence="2" id="KW-0805">Transcription regulation</keyword>
<dbReference type="Proteomes" id="UP000326380">
    <property type="component" value="Unassembled WGS sequence"/>
</dbReference>
<keyword evidence="4" id="KW-0804">Transcription</keyword>
<reference evidence="5 6" key="1">
    <citation type="submission" date="2019-09" db="EMBL/GenBank/DDBJ databases">
        <title>Genome sequence of Hymenobacter sp. M3.</title>
        <authorList>
            <person name="Srinivasan S."/>
        </authorList>
    </citation>
    <scope>NUCLEOTIDE SEQUENCE [LARGE SCALE GENOMIC DNA]</scope>
    <source>
        <strain evidence="5 6">M3</strain>
    </source>
</reference>
<dbReference type="InterPro" id="IPR000792">
    <property type="entry name" value="Tscrpt_reg_LuxR_C"/>
</dbReference>
<dbReference type="EMBL" id="VTWU01000001">
    <property type="protein sequence ID" value="KAA9339078.1"/>
    <property type="molecule type" value="Genomic_DNA"/>
</dbReference>
<accession>A0A7L4ZUL5</accession>
<keyword evidence="6" id="KW-1185">Reference proteome</keyword>
<proteinExistence type="predicted"/>
<evidence type="ECO:0000313" key="6">
    <source>
        <dbReference type="Proteomes" id="UP000326380"/>
    </source>
</evidence>
<dbReference type="Gene3D" id="3.40.50.2300">
    <property type="match status" value="1"/>
</dbReference>
<dbReference type="Pfam" id="PF00196">
    <property type="entry name" value="GerE"/>
    <property type="match status" value="1"/>
</dbReference>
<dbReference type="CDD" id="cd17535">
    <property type="entry name" value="REC_NarL-like"/>
    <property type="match status" value="1"/>
</dbReference>
<dbReference type="CDD" id="cd06170">
    <property type="entry name" value="LuxR_C_like"/>
    <property type="match status" value="1"/>
</dbReference>
<dbReference type="PANTHER" id="PTHR43214">
    <property type="entry name" value="TWO-COMPONENT RESPONSE REGULATOR"/>
    <property type="match status" value="1"/>
</dbReference>
<dbReference type="InterPro" id="IPR016032">
    <property type="entry name" value="Sig_transdc_resp-reg_C-effctor"/>
</dbReference>
<keyword evidence="3" id="KW-0238">DNA-binding</keyword>
<dbReference type="SMART" id="SM00448">
    <property type="entry name" value="REC"/>
    <property type="match status" value="1"/>
</dbReference>
<dbReference type="RefSeq" id="WP_151076727.1">
    <property type="nucleotide sequence ID" value="NZ_CP047647.1"/>
</dbReference>
<dbReference type="GO" id="GO:0003677">
    <property type="term" value="F:DNA binding"/>
    <property type="evidence" value="ECO:0007669"/>
    <property type="project" value="UniProtKB-KW"/>
</dbReference>
<dbReference type="InterPro" id="IPR011006">
    <property type="entry name" value="CheY-like_superfamily"/>
</dbReference>
<evidence type="ECO:0000256" key="2">
    <source>
        <dbReference type="ARBA" id="ARBA00023015"/>
    </source>
</evidence>
<dbReference type="PROSITE" id="PS50043">
    <property type="entry name" value="HTH_LUXR_2"/>
    <property type="match status" value="1"/>
</dbReference>
<dbReference type="GO" id="GO:0006355">
    <property type="term" value="P:regulation of DNA-templated transcription"/>
    <property type="evidence" value="ECO:0007669"/>
    <property type="project" value="InterPro"/>
</dbReference>
<dbReference type="GO" id="GO:0000160">
    <property type="term" value="P:phosphorelay signal transduction system"/>
    <property type="evidence" value="ECO:0007669"/>
    <property type="project" value="InterPro"/>
</dbReference>
<dbReference type="InterPro" id="IPR058245">
    <property type="entry name" value="NreC/VraR/RcsB-like_REC"/>
</dbReference>
<evidence type="ECO:0000256" key="3">
    <source>
        <dbReference type="ARBA" id="ARBA00023125"/>
    </source>
</evidence>
<dbReference type="Pfam" id="PF00072">
    <property type="entry name" value="Response_reg"/>
    <property type="match status" value="1"/>
</dbReference>
<gene>
    <name evidence="5" type="ORF">F0P96_00110</name>
</gene>
<dbReference type="InterPro" id="IPR039420">
    <property type="entry name" value="WalR-like"/>
</dbReference>
<protein>
    <submittedName>
        <fullName evidence="5">Response regulator transcription factor</fullName>
    </submittedName>
</protein>
<dbReference type="PRINTS" id="PR00038">
    <property type="entry name" value="HTHLUXR"/>
</dbReference>
<comment type="caution">
    <text evidence="5">The sequence shown here is derived from an EMBL/GenBank/DDBJ whole genome shotgun (WGS) entry which is preliminary data.</text>
</comment>
<organism evidence="5 6">
    <name type="scientific">Hymenobacter busanensis</name>
    <dbReference type="NCBI Taxonomy" id="2607656"/>
    <lineage>
        <taxon>Bacteria</taxon>
        <taxon>Pseudomonadati</taxon>
        <taxon>Bacteroidota</taxon>
        <taxon>Cytophagia</taxon>
        <taxon>Cytophagales</taxon>
        <taxon>Hymenobacteraceae</taxon>
        <taxon>Hymenobacter</taxon>
    </lineage>
</organism>
<dbReference type="PROSITE" id="PS50110">
    <property type="entry name" value="RESPONSE_REGULATORY"/>
    <property type="match status" value="1"/>
</dbReference>
<dbReference type="SUPFAM" id="SSF46894">
    <property type="entry name" value="C-terminal effector domain of the bipartite response regulators"/>
    <property type="match status" value="1"/>
</dbReference>
<dbReference type="AlphaFoldDB" id="A0A7L4ZUL5"/>
<dbReference type="PANTHER" id="PTHR43214:SF41">
    <property type="entry name" value="NITRATE_NITRITE RESPONSE REGULATOR PROTEIN NARP"/>
    <property type="match status" value="1"/>
</dbReference>
<dbReference type="InterPro" id="IPR001789">
    <property type="entry name" value="Sig_transdc_resp-reg_receiver"/>
</dbReference>
<name>A0A7L4ZUL5_9BACT</name>
<dbReference type="SUPFAM" id="SSF52172">
    <property type="entry name" value="CheY-like"/>
    <property type="match status" value="1"/>
</dbReference>
<evidence type="ECO:0000256" key="4">
    <source>
        <dbReference type="ARBA" id="ARBA00023163"/>
    </source>
</evidence>
<evidence type="ECO:0000256" key="1">
    <source>
        <dbReference type="ARBA" id="ARBA00022553"/>
    </source>
</evidence>
<evidence type="ECO:0000313" key="5">
    <source>
        <dbReference type="EMBL" id="KAA9339078.1"/>
    </source>
</evidence>
<keyword evidence="1" id="KW-0597">Phosphoprotein</keyword>
<dbReference type="SMART" id="SM00421">
    <property type="entry name" value="HTH_LUXR"/>
    <property type="match status" value="1"/>
</dbReference>